<gene>
    <name evidence="1" type="ORF">MCHLO_16281</name>
</gene>
<keyword evidence="2" id="KW-1185">Reference proteome</keyword>
<dbReference type="EMBL" id="DF849930">
    <property type="protein sequence ID" value="GAT60081.1"/>
    <property type="molecule type" value="Genomic_DNA"/>
</dbReference>
<evidence type="ECO:0000313" key="1">
    <source>
        <dbReference type="EMBL" id="GAT60081.1"/>
    </source>
</evidence>
<protein>
    <submittedName>
        <fullName evidence="1">Uncharacterized protein</fullName>
    </submittedName>
</protein>
<proteinExistence type="predicted"/>
<sequence length="127" mass="14778">MQPRQHLLQNSHNPQTHFPNVVALQLLLPAAIHLRGRPRAKPINDLDSNKRRHMREHLLLKFGPPMSKDIAQTHLHDHDLQMGHSIRRREVPEDVCLPSGEQVDAREGRESREIHLDEFLVCKFKFG</sequence>
<name>A0ABQ0M9M1_MYCCL</name>
<organism evidence="1 2">
    <name type="scientific">Mycena chlorophos</name>
    <name type="common">Agaric fungus</name>
    <name type="synonym">Agaricus chlorophos</name>
    <dbReference type="NCBI Taxonomy" id="658473"/>
    <lineage>
        <taxon>Eukaryota</taxon>
        <taxon>Fungi</taxon>
        <taxon>Dikarya</taxon>
        <taxon>Basidiomycota</taxon>
        <taxon>Agaricomycotina</taxon>
        <taxon>Agaricomycetes</taxon>
        <taxon>Agaricomycetidae</taxon>
        <taxon>Agaricales</taxon>
        <taxon>Marasmiineae</taxon>
        <taxon>Mycenaceae</taxon>
        <taxon>Mycena</taxon>
    </lineage>
</organism>
<accession>A0ABQ0M9M1</accession>
<dbReference type="Proteomes" id="UP000815677">
    <property type="component" value="Unassembled WGS sequence"/>
</dbReference>
<evidence type="ECO:0000313" key="2">
    <source>
        <dbReference type="Proteomes" id="UP000815677"/>
    </source>
</evidence>
<reference evidence="1" key="1">
    <citation type="submission" date="2014-09" db="EMBL/GenBank/DDBJ databases">
        <title>Genome sequence of the luminous mushroom Mycena chlorophos for searching fungal bioluminescence genes.</title>
        <authorList>
            <person name="Tanaka Y."/>
            <person name="Kasuga D."/>
            <person name="Oba Y."/>
            <person name="Hase S."/>
            <person name="Sato K."/>
            <person name="Oba Y."/>
            <person name="Sakakibara Y."/>
        </authorList>
    </citation>
    <scope>NUCLEOTIDE SEQUENCE</scope>
</reference>